<dbReference type="InterPro" id="IPR011990">
    <property type="entry name" value="TPR-like_helical_dom_sf"/>
</dbReference>
<dbReference type="InterPro" id="IPR051616">
    <property type="entry name" value="Cul2-RING_E3_ligase_SR"/>
</dbReference>
<dbReference type="AlphaFoldDB" id="A0AAD6EJX4"/>
<dbReference type="PROSITE" id="PS50293">
    <property type="entry name" value="TPR_REGION"/>
    <property type="match status" value="1"/>
</dbReference>
<dbReference type="PROSITE" id="PS50297">
    <property type="entry name" value="ANK_REP_REGION"/>
    <property type="match status" value="2"/>
</dbReference>
<dbReference type="PANTHER" id="PTHR46224:SF6">
    <property type="entry name" value="ANKYRIN REPEAT FAMILY PROTEIN"/>
    <property type="match status" value="1"/>
</dbReference>
<dbReference type="SUPFAM" id="SSF48403">
    <property type="entry name" value="Ankyrin repeat"/>
    <property type="match status" value="1"/>
</dbReference>
<sequence>MLCSNERPYSDSKVPYQPGANPIASEKDGINPLHYAAKFGHVKLVKYLLSLGVPVDIAFKHATGAPLLIAATYGQASTVEVLLQHHADANGSTSPDLAPLFWSVYSGSLECTMLLIKAGADLNLKCPLNLAVQRGSIEIIKCLLEAGADPNVRNIYGWTPIETAVMCKKWDIVEMLFPLISPLPEVHDWSVQGLLQYVNSNAFFLKHNKILEELADSKVKRAYSSKKKEYLDAITFYTTAIGLDLKIRPGYAALYSNRSLCWHRVREGGRALEDALMAQRLRPELPKAYYRTGAAFMLLEEYEQASKAFMDGLQLDPTNKEIQKARRELRIA</sequence>
<dbReference type="Proteomes" id="UP001210211">
    <property type="component" value="Unassembled WGS sequence"/>
</dbReference>
<dbReference type="EMBL" id="JAMRDG010000002">
    <property type="protein sequence ID" value="KAJ3687167.1"/>
    <property type="molecule type" value="Genomic_DNA"/>
</dbReference>
<dbReference type="Pfam" id="PF12796">
    <property type="entry name" value="Ank_2"/>
    <property type="match status" value="1"/>
</dbReference>
<name>A0AAD6EJX4_9POAL</name>
<evidence type="ECO:0000313" key="3">
    <source>
        <dbReference type="EMBL" id="KAJ3687167.1"/>
    </source>
</evidence>
<dbReference type="PANTHER" id="PTHR46224">
    <property type="entry name" value="ANKYRIN REPEAT FAMILY PROTEIN"/>
    <property type="match status" value="1"/>
</dbReference>
<evidence type="ECO:0008006" key="5">
    <source>
        <dbReference type="Google" id="ProtNLM"/>
    </source>
</evidence>
<gene>
    <name evidence="3" type="ORF">LUZ61_016331</name>
</gene>
<reference evidence="3 4" key="1">
    <citation type="journal article" date="2022" name="Cell">
        <title>Repeat-based holocentromeres influence genome architecture and karyotype evolution.</title>
        <authorList>
            <person name="Hofstatter P.G."/>
            <person name="Thangavel G."/>
            <person name="Lux T."/>
            <person name="Neumann P."/>
            <person name="Vondrak T."/>
            <person name="Novak P."/>
            <person name="Zhang M."/>
            <person name="Costa L."/>
            <person name="Castellani M."/>
            <person name="Scott A."/>
            <person name="Toegelov H."/>
            <person name="Fuchs J."/>
            <person name="Mata-Sucre Y."/>
            <person name="Dias Y."/>
            <person name="Vanzela A.L.L."/>
            <person name="Huettel B."/>
            <person name="Almeida C.C.S."/>
            <person name="Simkova H."/>
            <person name="Souza G."/>
            <person name="Pedrosa-Harand A."/>
            <person name="Macas J."/>
            <person name="Mayer K.F.X."/>
            <person name="Houben A."/>
            <person name="Marques A."/>
        </authorList>
    </citation>
    <scope>NUCLEOTIDE SEQUENCE [LARGE SCALE GENOMIC DNA]</scope>
    <source>
        <strain evidence="3">RhyTen1mFocal</strain>
    </source>
</reference>
<dbReference type="InterPro" id="IPR019734">
    <property type="entry name" value="TPR_rpt"/>
</dbReference>
<comment type="caution">
    <text evidence="3">The sequence shown here is derived from an EMBL/GenBank/DDBJ whole genome shotgun (WGS) entry which is preliminary data.</text>
</comment>
<organism evidence="3 4">
    <name type="scientific">Rhynchospora tenuis</name>
    <dbReference type="NCBI Taxonomy" id="198213"/>
    <lineage>
        <taxon>Eukaryota</taxon>
        <taxon>Viridiplantae</taxon>
        <taxon>Streptophyta</taxon>
        <taxon>Embryophyta</taxon>
        <taxon>Tracheophyta</taxon>
        <taxon>Spermatophyta</taxon>
        <taxon>Magnoliopsida</taxon>
        <taxon>Liliopsida</taxon>
        <taxon>Poales</taxon>
        <taxon>Cyperaceae</taxon>
        <taxon>Cyperoideae</taxon>
        <taxon>Rhynchosporeae</taxon>
        <taxon>Rhynchospora</taxon>
    </lineage>
</organism>
<accession>A0AAD6EJX4</accession>
<feature type="repeat" description="TPR" evidence="2">
    <location>
        <begin position="286"/>
        <end position="319"/>
    </location>
</feature>
<dbReference type="Gene3D" id="1.25.40.10">
    <property type="entry name" value="Tetratricopeptide repeat domain"/>
    <property type="match status" value="1"/>
</dbReference>
<keyword evidence="2" id="KW-0802">TPR repeat</keyword>
<keyword evidence="1" id="KW-0040">ANK repeat</keyword>
<evidence type="ECO:0000256" key="1">
    <source>
        <dbReference type="PROSITE-ProRule" id="PRU00023"/>
    </source>
</evidence>
<dbReference type="PROSITE" id="PS50005">
    <property type="entry name" value="TPR"/>
    <property type="match status" value="1"/>
</dbReference>
<dbReference type="PROSITE" id="PS50088">
    <property type="entry name" value="ANK_REPEAT"/>
    <property type="match status" value="2"/>
</dbReference>
<proteinExistence type="predicted"/>
<feature type="repeat" description="ANK" evidence="1">
    <location>
        <begin position="123"/>
        <end position="155"/>
    </location>
</feature>
<protein>
    <recommendedName>
        <fullName evidence="5">Ankyrin</fullName>
    </recommendedName>
</protein>
<dbReference type="Gene3D" id="1.25.40.20">
    <property type="entry name" value="Ankyrin repeat-containing domain"/>
    <property type="match status" value="2"/>
</dbReference>
<feature type="repeat" description="ANK" evidence="1">
    <location>
        <begin position="28"/>
        <end position="60"/>
    </location>
</feature>
<dbReference type="PRINTS" id="PR01415">
    <property type="entry name" value="ANKYRIN"/>
</dbReference>
<evidence type="ECO:0000313" key="4">
    <source>
        <dbReference type="Proteomes" id="UP001210211"/>
    </source>
</evidence>
<dbReference type="SMART" id="SM00028">
    <property type="entry name" value="TPR"/>
    <property type="match status" value="2"/>
</dbReference>
<dbReference type="SMART" id="SM00248">
    <property type="entry name" value="ANK"/>
    <property type="match status" value="5"/>
</dbReference>
<dbReference type="Pfam" id="PF00023">
    <property type="entry name" value="Ank"/>
    <property type="match status" value="1"/>
</dbReference>
<dbReference type="InterPro" id="IPR002110">
    <property type="entry name" value="Ankyrin_rpt"/>
</dbReference>
<dbReference type="InterPro" id="IPR036770">
    <property type="entry name" value="Ankyrin_rpt-contain_sf"/>
</dbReference>
<keyword evidence="4" id="KW-1185">Reference proteome</keyword>
<evidence type="ECO:0000256" key="2">
    <source>
        <dbReference type="PROSITE-ProRule" id="PRU00339"/>
    </source>
</evidence>
<dbReference type="SUPFAM" id="SSF48452">
    <property type="entry name" value="TPR-like"/>
    <property type="match status" value="1"/>
</dbReference>